<proteinExistence type="predicted"/>
<reference evidence="7 8" key="1">
    <citation type="submission" date="2019-03" db="EMBL/GenBank/DDBJ databases">
        <title>Genomic Encyclopedia of Type Strains, Phase IV (KMG-IV): sequencing the most valuable type-strain genomes for metagenomic binning, comparative biology and taxonomic classification.</title>
        <authorList>
            <person name="Goeker M."/>
        </authorList>
    </citation>
    <scope>NUCLEOTIDE SEQUENCE [LARGE SCALE GENOMIC DNA]</scope>
    <source>
        <strain evidence="7 8">DSM 16998</strain>
    </source>
</reference>
<name>A0A4R6QQM6_9BURK</name>
<dbReference type="Proteomes" id="UP000295361">
    <property type="component" value="Unassembled WGS sequence"/>
</dbReference>
<feature type="transmembrane region" description="Helical" evidence="6">
    <location>
        <begin position="41"/>
        <end position="69"/>
    </location>
</feature>
<keyword evidence="8" id="KW-1185">Reference proteome</keyword>
<feature type="transmembrane region" description="Helical" evidence="6">
    <location>
        <begin position="155"/>
        <end position="179"/>
    </location>
</feature>
<feature type="transmembrane region" description="Helical" evidence="6">
    <location>
        <begin position="6"/>
        <end position="29"/>
    </location>
</feature>
<evidence type="ECO:0000256" key="3">
    <source>
        <dbReference type="ARBA" id="ARBA00022692"/>
    </source>
</evidence>
<dbReference type="InterPro" id="IPR001123">
    <property type="entry name" value="LeuE-type"/>
</dbReference>
<dbReference type="InParanoid" id="A0A4R6QQM6"/>
<dbReference type="GO" id="GO:0005886">
    <property type="term" value="C:plasma membrane"/>
    <property type="evidence" value="ECO:0007669"/>
    <property type="project" value="UniProtKB-SubCell"/>
</dbReference>
<keyword evidence="5 6" id="KW-0472">Membrane</keyword>
<keyword evidence="3 6" id="KW-0812">Transmembrane</keyword>
<feature type="transmembrane region" description="Helical" evidence="6">
    <location>
        <begin position="75"/>
        <end position="96"/>
    </location>
</feature>
<organism evidence="7 8">
    <name type="scientific">Roseateles toxinivorans</name>
    <dbReference type="NCBI Taxonomy" id="270368"/>
    <lineage>
        <taxon>Bacteria</taxon>
        <taxon>Pseudomonadati</taxon>
        <taxon>Pseudomonadota</taxon>
        <taxon>Betaproteobacteria</taxon>
        <taxon>Burkholderiales</taxon>
        <taxon>Sphaerotilaceae</taxon>
        <taxon>Roseateles</taxon>
    </lineage>
</organism>
<keyword evidence="2" id="KW-1003">Cell membrane</keyword>
<gene>
    <name evidence="7" type="ORF">DES47_102153</name>
</gene>
<evidence type="ECO:0000256" key="5">
    <source>
        <dbReference type="ARBA" id="ARBA00023136"/>
    </source>
</evidence>
<evidence type="ECO:0000256" key="2">
    <source>
        <dbReference type="ARBA" id="ARBA00022475"/>
    </source>
</evidence>
<dbReference type="AlphaFoldDB" id="A0A4R6QQM6"/>
<evidence type="ECO:0000256" key="6">
    <source>
        <dbReference type="SAM" id="Phobius"/>
    </source>
</evidence>
<sequence length="396" mass="42265">MDAGNSLWIYFALTLGVIALPGMDMAFVAGSALTAGMRGGLLAVAGIVVGGIVHVLVNVTGVSALLMLWPGAFNALLLGGAAYMAWIGWGILASTLRPAAAATAPVAQPPQGPASAIFLRGVLNCLLNPKAYAFMLAVFPAFLRTPSRGLAEQAVLLSAITAGNQIAVYGAIAVAAAGAQRWAGPRKNTQRWISAAVGATLIVAAVFTLAGAWQPASAQTPKGQTMTPSSTPVADASHDFDFLIGKWDISNRRLPKQLQGSNEWETFKATNHAHLLPGGIGNYDEFLPVGWRPGFVGMSLRAFNPQTQAWSIFWLTNRDGGIDAKTHGLQPPVVGRFEGDTGLFYGDELWEGRPIKVRFEWTRLDPDAARWQQAFSADGGKSWEVNWVMELKRIQQ</sequence>
<feature type="transmembrane region" description="Helical" evidence="6">
    <location>
        <begin position="191"/>
        <end position="213"/>
    </location>
</feature>
<evidence type="ECO:0000256" key="1">
    <source>
        <dbReference type="ARBA" id="ARBA00004651"/>
    </source>
</evidence>
<accession>A0A4R6QQM6</accession>
<evidence type="ECO:0000313" key="8">
    <source>
        <dbReference type="Proteomes" id="UP000295361"/>
    </source>
</evidence>
<evidence type="ECO:0000256" key="4">
    <source>
        <dbReference type="ARBA" id="ARBA00022989"/>
    </source>
</evidence>
<protein>
    <submittedName>
        <fullName evidence="7">Threonine/homoserine/homoserine lactone efflux protein</fullName>
    </submittedName>
</protein>
<dbReference type="EMBL" id="SNXS01000002">
    <property type="protein sequence ID" value="TDP72408.1"/>
    <property type="molecule type" value="Genomic_DNA"/>
</dbReference>
<dbReference type="GO" id="GO:0015171">
    <property type="term" value="F:amino acid transmembrane transporter activity"/>
    <property type="evidence" value="ECO:0007669"/>
    <property type="project" value="TreeGrafter"/>
</dbReference>
<dbReference type="Pfam" id="PF01810">
    <property type="entry name" value="LysE"/>
    <property type="match status" value="1"/>
</dbReference>
<keyword evidence="4 6" id="KW-1133">Transmembrane helix</keyword>
<dbReference type="PANTHER" id="PTHR30086">
    <property type="entry name" value="ARGININE EXPORTER PROTEIN ARGO"/>
    <property type="match status" value="1"/>
</dbReference>
<dbReference type="PANTHER" id="PTHR30086:SF20">
    <property type="entry name" value="ARGININE EXPORTER PROTEIN ARGO-RELATED"/>
    <property type="match status" value="1"/>
</dbReference>
<comment type="caution">
    <text evidence="7">The sequence shown here is derived from an EMBL/GenBank/DDBJ whole genome shotgun (WGS) entry which is preliminary data.</text>
</comment>
<comment type="subcellular location">
    <subcellularLocation>
        <location evidence="1">Cell membrane</location>
        <topology evidence="1">Multi-pass membrane protein</topology>
    </subcellularLocation>
</comment>
<evidence type="ECO:0000313" key="7">
    <source>
        <dbReference type="EMBL" id="TDP72408.1"/>
    </source>
</evidence>
<dbReference type="RefSeq" id="WP_243748192.1">
    <property type="nucleotide sequence ID" value="NZ_SNXS01000002.1"/>
</dbReference>